<comment type="similarity">
    <text evidence="1">Belongs to the bacterial solute-binding protein ModA family.</text>
</comment>
<dbReference type="PIRSF" id="PIRSF004846">
    <property type="entry name" value="ModA"/>
    <property type="match status" value="1"/>
</dbReference>
<dbReference type="GO" id="GO:0046872">
    <property type="term" value="F:metal ion binding"/>
    <property type="evidence" value="ECO:0007669"/>
    <property type="project" value="UniProtKB-KW"/>
</dbReference>
<dbReference type="OrthoDB" id="9785015at2"/>
<evidence type="ECO:0000256" key="4">
    <source>
        <dbReference type="PIRSR" id="PIRSR004846-1"/>
    </source>
</evidence>
<evidence type="ECO:0000256" key="3">
    <source>
        <dbReference type="ARBA" id="ARBA00022729"/>
    </source>
</evidence>
<dbReference type="InParanoid" id="A0A4R6QU26"/>
<evidence type="ECO:0000256" key="1">
    <source>
        <dbReference type="ARBA" id="ARBA00009175"/>
    </source>
</evidence>
<dbReference type="RefSeq" id="WP_133699390.1">
    <property type="nucleotide sequence ID" value="NZ_SNXS01000001.1"/>
</dbReference>
<dbReference type="SUPFAM" id="SSF53850">
    <property type="entry name" value="Periplasmic binding protein-like II"/>
    <property type="match status" value="1"/>
</dbReference>
<dbReference type="GO" id="GO:0030973">
    <property type="term" value="F:molybdate ion binding"/>
    <property type="evidence" value="ECO:0007669"/>
    <property type="project" value="InterPro"/>
</dbReference>
<dbReference type="PANTHER" id="PTHR30632:SF14">
    <property type="entry name" value="TUNGSTATE_MOLYBDATE_CHROMATE-BINDING PROTEIN MODA"/>
    <property type="match status" value="1"/>
</dbReference>
<feature type="binding site" evidence="4">
    <location>
        <position position="184"/>
    </location>
    <ligand>
        <name>molybdate</name>
        <dbReference type="ChEBI" id="CHEBI:36264"/>
    </ligand>
</feature>
<dbReference type="GO" id="GO:0015689">
    <property type="term" value="P:molybdate ion transport"/>
    <property type="evidence" value="ECO:0007669"/>
    <property type="project" value="InterPro"/>
</dbReference>
<sequence length="269" mass="29075">MNLPLFQTLFQTLARRLFGILAAMLLMPTQAQPTIAAASDLKFALDEIAAAFQASSGQTVKLVYGSSGNFYRQIAQGAPFELFLSADEDFVFKLADQGLTPDRGRLYAIGRIVLFIPKGSPVPVDAAFDPQLVQLRRALGEGRVLKFAIANPDHAPYGRAATEALKRLDLWAAIQPRLVLGENVSQAAQFAVSGSTQAGIFAYSLALAPQFGRAGNAVLIPETLHQPLRQRMVLTRKAGAVTEAFHAYLQQPAARAVFVRHGFALPGEQ</sequence>
<dbReference type="AlphaFoldDB" id="A0A4R6QU26"/>
<keyword evidence="4" id="KW-0500">Molybdenum</keyword>
<evidence type="ECO:0000313" key="7">
    <source>
        <dbReference type="Proteomes" id="UP000295361"/>
    </source>
</evidence>
<proteinExistence type="inferred from homology"/>
<evidence type="ECO:0000256" key="2">
    <source>
        <dbReference type="ARBA" id="ARBA00022723"/>
    </source>
</evidence>
<comment type="caution">
    <text evidence="6">The sequence shown here is derived from an EMBL/GenBank/DDBJ whole genome shotgun (WGS) entry which is preliminary data.</text>
</comment>
<dbReference type="Proteomes" id="UP000295361">
    <property type="component" value="Unassembled WGS sequence"/>
</dbReference>
<dbReference type="InterPro" id="IPR044084">
    <property type="entry name" value="AvModA-like_subst-bd"/>
</dbReference>
<dbReference type="InterPro" id="IPR050682">
    <property type="entry name" value="ModA/WtpA"/>
</dbReference>
<organism evidence="6 7">
    <name type="scientific">Roseateles toxinivorans</name>
    <dbReference type="NCBI Taxonomy" id="270368"/>
    <lineage>
        <taxon>Bacteria</taxon>
        <taxon>Pseudomonadati</taxon>
        <taxon>Pseudomonadota</taxon>
        <taxon>Betaproteobacteria</taxon>
        <taxon>Burkholderiales</taxon>
        <taxon>Sphaerotilaceae</taxon>
        <taxon>Roseateles</taxon>
    </lineage>
</organism>
<evidence type="ECO:0000313" key="6">
    <source>
        <dbReference type="EMBL" id="TDP74786.1"/>
    </source>
</evidence>
<dbReference type="InterPro" id="IPR005950">
    <property type="entry name" value="ModA"/>
</dbReference>
<dbReference type="Pfam" id="PF13531">
    <property type="entry name" value="SBP_bac_11"/>
    <property type="match status" value="1"/>
</dbReference>
<keyword evidence="7" id="KW-1185">Reference proteome</keyword>
<dbReference type="FunCoup" id="A0A4R6QU26">
    <property type="interactions" value="273"/>
</dbReference>
<dbReference type="PANTHER" id="PTHR30632">
    <property type="entry name" value="MOLYBDATE-BINDING PERIPLASMIC PROTEIN"/>
    <property type="match status" value="1"/>
</dbReference>
<accession>A0A4R6QU26</accession>
<keyword evidence="2 4" id="KW-0479">Metal-binding</keyword>
<reference evidence="6 7" key="1">
    <citation type="submission" date="2019-03" db="EMBL/GenBank/DDBJ databases">
        <title>Genomic Encyclopedia of Type Strains, Phase IV (KMG-IV): sequencing the most valuable type-strain genomes for metagenomic binning, comparative biology and taxonomic classification.</title>
        <authorList>
            <person name="Goeker M."/>
        </authorList>
    </citation>
    <scope>NUCLEOTIDE SEQUENCE [LARGE SCALE GENOMIC DNA]</scope>
    <source>
        <strain evidence="6 7">DSM 16998</strain>
    </source>
</reference>
<keyword evidence="3 5" id="KW-0732">Signal</keyword>
<feature type="chain" id="PRO_5020536869" evidence="5">
    <location>
        <begin position="32"/>
        <end position="269"/>
    </location>
</feature>
<dbReference type="Gene3D" id="3.40.190.10">
    <property type="entry name" value="Periplasmic binding protein-like II"/>
    <property type="match status" value="2"/>
</dbReference>
<gene>
    <name evidence="6" type="ORF">DES47_101852</name>
</gene>
<feature type="signal peptide" evidence="5">
    <location>
        <begin position="1"/>
        <end position="31"/>
    </location>
</feature>
<evidence type="ECO:0000256" key="5">
    <source>
        <dbReference type="SAM" id="SignalP"/>
    </source>
</evidence>
<dbReference type="CDD" id="cd13539">
    <property type="entry name" value="PBP2_AvModA"/>
    <property type="match status" value="1"/>
</dbReference>
<dbReference type="EMBL" id="SNXS01000001">
    <property type="protein sequence ID" value="TDP74786.1"/>
    <property type="molecule type" value="Genomic_DNA"/>
</dbReference>
<dbReference type="NCBIfam" id="TIGR01256">
    <property type="entry name" value="modA"/>
    <property type="match status" value="1"/>
</dbReference>
<protein>
    <submittedName>
        <fullName evidence="6">Molybdate transport system substrate-binding protein</fullName>
    </submittedName>
</protein>
<feature type="binding site" evidence="4">
    <location>
        <position position="67"/>
    </location>
    <ligand>
        <name>molybdate</name>
        <dbReference type="ChEBI" id="CHEBI:36264"/>
    </ligand>
</feature>
<name>A0A4R6QU26_9BURK</name>